<gene>
    <name evidence="4" type="primary">minD_5</name>
    <name evidence="4" type="ORF">MOST_32250</name>
</gene>
<dbReference type="GO" id="GO:0005524">
    <property type="term" value="F:ATP binding"/>
    <property type="evidence" value="ECO:0007669"/>
    <property type="project" value="UniProtKB-KW"/>
</dbReference>
<dbReference type="Pfam" id="PF01656">
    <property type="entry name" value="CbiA"/>
    <property type="match status" value="1"/>
</dbReference>
<dbReference type="InterPro" id="IPR027417">
    <property type="entry name" value="P-loop_NTPase"/>
</dbReference>
<dbReference type="GO" id="GO:0005829">
    <property type="term" value="C:cytosol"/>
    <property type="evidence" value="ECO:0007669"/>
    <property type="project" value="TreeGrafter"/>
</dbReference>
<sequence length="271" mass="29111">MKLAISGKGGVGKTTIAAGLIKYFARQGYQVYAVDADPDTSLGMVLGLPEERLGTIKPIVEMRELIAERTGGSGAFFSLNPEVDSLLQDYTIRNGNILFLKMGAIKPGGSTCYCRENAVLNAMVNALILKHREMVVLDMGAGIEHLTRGTARGIDLMLIVTEPTLVSVQTARVVQKLAAELGIKQIKFVGNKLRQPRDEEFILSHLPPGDVIGLIPFQTEILDQAAGFAGEQSFTAAGIAELAARVLNRRAIAPDIGGRGSPCKNKQIKQI</sequence>
<evidence type="ECO:0000256" key="2">
    <source>
        <dbReference type="ARBA" id="ARBA00022840"/>
    </source>
</evidence>
<dbReference type="Gene3D" id="3.40.50.300">
    <property type="entry name" value="P-loop containing nucleotide triphosphate hydrolases"/>
    <property type="match status" value="1"/>
</dbReference>
<keyword evidence="1" id="KW-0547">Nucleotide-binding</keyword>
<keyword evidence="5" id="KW-1185">Reference proteome</keyword>
<protein>
    <submittedName>
        <fullName evidence="4">Septum site-determining protein MinD</fullName>
    </submittedName>
</protein>
<evidence type="ECO:0000313" key="5">
    <source>
        <dbReference type="Proteomes" id="UP000239430"/>
    </source>
</evidence>
<dbReference type="InterPro" id="IPR050625">
    <property type="entry name" value="ParA/MinD_ATPase"/>
</dbReference>
<evidence type="ECO:0000313" key="4">
    <source>
        <dbReference type="EMBL" id="PRR68943.1"/>
    </source>
</evidence>
<feature type="domain" description="CobQ/CobB/MinD/ParA nucleotide binding" evidence="3">
    <location>
        <begin position="4"/>
        <end position="221"/>
    </location>
</feature>
<organism evidence="4 5">
    <name type="scientific">Neomoorella stamsii</name>
    <dbReference type="NCBI Taxonomy" id="1266720"/>
    <lineage>
        <taxon>Bacteria</taxon>
        <taxon>Bacillati</taxon>
        <taxon>Bacillota</taxon>
        <taxon>Clostridia</taxon>
        <taxon>Neomoorellales</taxon>
        <taxon>Neomoorellaceae</taxon>
        <taxon>Neomoorella</taxon>
    </lineage>
</organism>
<evidence type="ECO:0000256" key="1">
    <source>
        <dbReference type="ARBA" id="ARBA00022741"/>
    </source>
</evidence>
<evidence type="ECO:0000259" key="3">
    <source>
        <dbReference type="Pfam" id="PF01656"/>
    </source>
</evidence>
<dbReference type="GO" id="GO:0051782">
    <property type="term" value="P:negative regulation of cell division"/>
    <property type="evidence" value="ECO:0007669"/>
    <property type="project" value="TreeGrafter"/>
</dbReference>
<accession>A0A9X7J079</accession>
<dbReference type="SUPFAM" id="SSF52540">
    <property type="entry name" value="P-loop containing nucleoside triphosphate hydrolases"/>
    <property type="match status" value="1"/>
</dbReference>
<dbReference type="PANTHER" id="PTHR43384">
    <property type="entry name" value="SEPTUM SITE-DETERMINING PROTEIN MIND HOMOLOG, CHLOROPLASTIC-RELATED"/>
    <property type="match status" value="1"/>
</dbReference>
<dbReference type="GO" id="GO:0009898">
    <property type="term" value="C:cytoplasmic side of plasma membrane"/>
    <property type="evidence" value="ECO:0007669"/>
    <property type="project" value="TreeGrafter"/>
</dbReference>
<keyword evidence="2" id="KW-0067">ATP-binding</keyword>
<dbReference type="Proteomes" id="UP000239430">
    <property type="component" value="Unassembled WGS sequence"/>
</dbReference>
<dbReference type="GO" id="GO:0016887">
    <property type="term" value="F:ATP hydrolysis activity"/>
    <property type="evidence" value="ECO:0007669"/>
    <property type="project" value="TreeGrafter"/>
</dbReference>
<dbReference type="PANTHER" id="PTHR43384:SF6">
    <property type="entry name" value="SEPTUM SITE-DETERMINING PROTEIN MIND HOMOLOG, CHLOROPLASTIC"/>
    <property type="match status" value="1"/>
</dbReference>
<dbReference type="PIRSF" id="PIRSF005647">
    <property type="entry name" value="CooC"/>
    <property type="match status" value="1"/>
</dbReference>
<comment type="caution">
    <text evidence="4">The sequence shown here is derived from an EMBL/GenBank/DDBJ whole genome shotgun (WGS) entry which is preliminary data.</text>
</comment>
<dbReference type="EMBL" id="PVXL01000078">
    <property type="protein sequence ID" value="PRR68943.1"/>
    <property type="molecule type" value="Genomic_DNA"/>
</dbReference>
<proteinExistence type="predicted"/>
<reference evidence="4 5" key="1">
    <citation type="submission" date="2018-03" db="EMBL/GenBank/DDBJ databases">
        <title>Genome sequence of Moorella stamsii DSM 26217.</title>
        <authorList>
            <person name="Poehlein A."/>
            <person name="Daniel R."/>
        </authorList>
    </citation>
    <scope>NUCLEOTIDE SEQUENCE [LARGE SCALE GENOMIC DNA]</scope>
    <source>
        <strain evidence="5">DSM 26217</strain>
    </source>
</reference>
<dbReference type="AlphaFoldDB" id="A0A9X7J079"/>
<dbReference type="InterPro" id="IPR014433">
    <property type="entry name" value="CooC"/>
</dbReference>
<name>A0A9X7J079_9FIRM</name>
<dbReference type="RefSeq" id="WP_083476615.1">
    <property type="nucleotide sequence ID" value="NZ_PVXL01000078.1"/>
</dbReference>
<dbReference type="InterPro" id="IPR002586">
    <property type="entry name" value="CobQ/CobB/MinD/ParA_Nub-bd_dom"/>
</dbReference>